<dbReference type="InterPro" id="IPR005656">
    <property type="entry name" value="MmgE_PrpD"/>
</dbReference>
<organism evidence="4 5">
    <name type="scientific">Salipiger bermudensis (strain DSM 26914 / JCM 13377 / KCTC 12554 / HTCC2601)</name>
    <name type="common">Pelagibaca bermudensis</name>
    <dbReference type="NCBI Taxonomy" id="314265"/>
    <lineage>
        <taxon>Bacteria</taxon>
        <taxon>Pseudomonadati</taxon>
        <taxon>Pseudomonadota</taxon>
        <taxon>Alphaproteobacteria</taxon>
        <taxon>Rhodobacterales</taxon>
        <taxon>Roseobacteraceae</taxon>
        <taxon>Salipiger</taxon>
    </lineage>
</organism>
<dbReference type="GO" id="GO:0016829">
    <property type="term" value="F:lyase activity"/>
    <property type="evidence" value="ECO:0007669"/>
    <property type="project" value="InterPro"/>
</dbReference>
<protein>
    <recommendedName>
        <fullName evidence="6">MmgE/PrpD family protein</fullName>
    </recommendedName>
</protein>
<evidence type="ECO:0000259" key="3">
    <source>
        <dbReference type="Pfam" id="PF19305"/>
    </source>
</evidence>
<feature type="domain" description="MmgE/PrpD C-terminal" evidence="3">
    <location>
        <begin position="258"/>
        <end position="420"/>
    </location>
</feature>
<dbReference type="InterPro" id="IPR045336">
    <property type="entry name" value="MmgE_PrpD_N"/>
</dbReference>
<evidence type="ECO:0000259" key="2">
    <source>
        <dbReference type="Pfam" id="PF03972"/>
    </source>
</evidence>
<dbReference type="Pfam" id="PF03972">
    <property type="entry name" value="MmgE_PrpD_N"/>
    <property type="match status" value="1"/>
</dbReference>
<evidence type="ECO:0000313" key="4">
    <source>
        <dbReference type="EMBL" id="EAU45822.1"/>
    </source>
</evidence>
<dbReference type="EMBL" id="AATQ01000021">
    <property type="protein sequence ID" value="EAU45822.1"/>
    <property type="molecule type" value="Genomic_DNA"/>
</dbReference>
<gene>
    <name evidence="4" type="ORF">R2601_20481</name>
</gene>
<dbReference type="SUPFAM" id="SSF103378">
    <property type="entry name" value="2-methylcitrate dehydratase PrpD"/>
    <property type="match status" value="1"/>
</dbReference>
<reference evidence="4 5" key="1">
    <citation type="journal article" date="2010" name="J. Bacteriol.">
        <title>Genome sequences of Pelagibaca bermudensis HTCC2601T and Maritimibacter alkaliphilus HTCC2654T, the type strains of two marine Roseobacter genera.</title>
        <authorList>
            <person name="Thrash J.C."/>
            <person name="Cho J.C."/>
            <person name="Ferriera S."/>
            <person name="Johnson J."/>
            <person name="Vergin K.L."/>
            <person name="Giovannoni S.J."/>
        </authorList>
    </citation>
    <scope>NUCLEOTIDE SEQUENCE [LARGE SCALE GENOMIC DNA]</scope>
    <source>
        <strain evidence="5">DSM 26914 / JCM 13377 / KCTC 12554 / HTCC2601</strain>
    </source>
</reference>
<dbReference type="Gene3D" id="1.10.4100.10">
    <property type="entry name" value="2-methylcitrate dehydratase PrpD"/>
    <property type="match status" value="1"/>
</dbReference>
<sequence>MTSAALISPSLDTGLARLVAAPVTETERLASTATICDTLAVALAGAADPRASALLATLAGGPVQAPGCARGLAAVDAALWFGLCAHLLDYDDDETERAMAHLSVPCLAASLALAGDDGALLAEAYVTGCKAMLMLGAAWNPALHGAGWHPSSVLGVFGAAAAASRMLALSEAQSVEALRLAAALASGTRGAFGGMGKPLQVGQGAASGLRCAMLAARGWQGSTESLDGLAVALFGRSGRLPEEQAPEFPPQGFVTKLYPSCTATHAAIHAVLTLRAARPGAIPARIRAGLDPRALAILIPHRARTGDEGRFSLGYCLAVAAATGAVTLEAFEAAAFDDALPADPQVRALLDRIEVVEADDLPFGPSGIATGAHVEILWPDGGTDGLTVDAAPGSRALPARSEALEAKWHDCLARHAGAEAATGLLPLLRCATQPGGIAALRAALADLPQFQGKEECRIP</sequence>
<evidence type="ECO:0000313" key="5">
    <source>
        <dbReference type="Proteomes" id="UP000006230"/>
    </source>
</evidence>
<evidence type="ECO:0008006" key="6">
    <source>
        <dbReference type="Google" id="ProtNLM"/>
    </source>
</evidence>
<dbReference type="InterPro" id="IPR036148">
    <property type="entry name" value="MmgE/PrpD_sf"/>
</dbReference>
<dbReference type="PANTHER" id="PTHR16943:SF8">
    <property type="entry name" value="2-METHYLCITRATE DEHYDRATASE"/>
    <property type="match status" value="1"/>
</dbReference>
<dbReference type="InterPro" id="IPR042188">
    <property type="entry name" value="MmgE/PrpD_sf_2"/>
</dbReference>
<keyword evidence="5" id="KW-1185">Reference proteome</keyword>
<accession>Q0FNT3</accession>
<name>Q0FNT3_SALBH</name>
<dbReference type="eggNOG" id="COG2079">
    <property type="taxonomic scope" value="Bacteria"/>
</dbReference>
<dbReference type="Pfam" id="PF19305">
    <property type="entry name" value="MmgE_PrpD_C"/>
    <property type="match status" value="1"/>
</dbReference>
<dbReference type="PANTHER" id="PTHR16943">
    <property type="entry name" value="2-METHYLCITRATE DEHYDRATASE-RELATED"/>
    <property type="match status" value="1"/>
</dbReference>
<dbReference type="RefSeq" id="WP_007798923.1">
    <property type="nucleotide sequence ID" value="NZ_DS022276.1"/>
</dbReference>
<dbReference type="STRING" id="314265.R2601_20481"/>
<proteinExistence type="inferred from homology"/>
<comment type="similarity">
    <text evidence="1">Belongs to the PrpD family.</text>
</comment>
<comment type="caution">
    <text evidence="4">The sequence shown here is derived from an EMBL/GenBank/DDBJ whole genome shotgun (WGS) entry which is preliminary data.</text>
</comment>
<dbReference type="Gene3D" id="3.30.1330.120">
    <property type="entry name" value="2-methylcitrate dehydratase PrpD"/>
    <property type="match status" value="1"/>
</dbReference>
<dbReference type="OrthoDB" id="9795089at2"/>
<dbReference type="InterPro" id="IPR045337">
    <property type="entry name" value="MmgE_PrpD_C"/>
</dbReference>
<dbReference type="Proteomes" id="UP000006230">
    <property type="component" value="Unassembled WGS sequence"/>
</dbReference>
<dbReference type="HOGENOM" id="CLU_026574_2_2_5"/>
<feature type="domain" description="MmgE/PrpD N-terminal" evidence="2">
    <location>
        <begin position="30"/>
        <end position="228"/>
    </location>
</feature>
<dbReference type="AlphaFoldDB" id="Q0FNT3"/>
<evidence type="ECO:0000256" key="1">
    <source>
        <dbReference type="ARBA" id="ARBA00006174"/>
    </source>
</evidence>
<dbReference type="InterPro" id="IPR042183">
    <property type="entry name" value="MmgE/PrpD_sf_1"/>
</dbReference>